<reference evidence="4 5" key="1">
    <citation type="submission" date="2018-08" db="EMBL/GenBank/DDBJ databases">
        <title>A genome reference for cultivated species of the human gut microbiota.</title>
        <authorList>
            <person name="Zou Y."/>
            <person name="Xue W."/>
            <person name="Luo G."/>
        </authorList>
    </citation>
    <scope>NUCLEOTIDE SEQUENCE [LARGE SCALE GENOMIC DNA]</scope>
    <source>
        <strain evidence="3 5">AM16-50</strain>
        <strain evidence="2 6">AM50-15</strain>
        <strain evidence="1 4">OM05-11AA</strain>
    </source>
</reference>
<dbReference type="EMBL" id="QSUP01000002">
    <property type="protein sequence ID" value="RGN53701.1"/>
    <property type="molecule type" value="Genomic_DNA"/>
</dbReference>
<evidence type="ECO:0000313" key="5">
    <source>
        <dbReference type="Proteomes" id="UP000283732"/>
    </source>
</evidence>
<dbReference type="EMBL" id="QRKC01000003">
    <property type="protein sequence ID" value="RHH77788.1"/>
    <property type="molecule type" value="Genomic_DNA"/>
</dbReference>
<evidence type="ECO:0000313" key="1">
    <source>
        <dbReference type="EMBL" id="RGN53701.1"/>
    </source>
</evidence>
<name>A0A413NHK8_9BACT</name>
<evidence type="ECO:0000313" key="4">
    <source>
        <dbReference type="Proteomes" id="UP000261088"/>
    </source>
</evidence>
<evidence type="ECO:0000313" key="6">
    <source>
        <dbReference type="Proteomes" id="UP000285173"/>
    </source>
</evidence>
<dbReference type="Proteomes" id="UP000261088">
    <property type="component" value="Unassembled WGS sequence"/>
</dbReference>
<comment type="caution">
    <text evidence="2">The sequence shown here is derived from an EMBL/GenBank/DDBJ whole genome shotgun (WGS) entry which is preliminary data.</text>
</comment>
<dbReference type="RefSeq" id="WP_122121233.1">
    <property type="nucleotide sequence ID" value="NZ_DAWDXW010000006.1"/>
</dbReference>
<sequence>MKQYIYQMIILAVSTCLWSCQDDDPTPTVVEEPDWKLELVENDPEPEWEMPESGIYQFSMTGIMKLSDFLEGYADETDEVSAFIGNECRGVVKAQEYNGEKLFFLYIRGNSAEKQKVTLKYYSAKNKKLYVCNELFDFVQNGTYGKISDPAIPPFEESGKYPEAMTATVALTESLPFEQRDKDILAAFVGEECRGVGTLAEMDGRKVYQFEIRGKKGENAPVYFMYYSLQTSGIYKASESFPFIDEGVKGTVEEPFTISLQPVVN</sequence>
<dbReference type="AlphaFoldDB" id="A0A413NHK8"/>
<evidence type="ECO:0000313" key="3">
    <source>
        <dbReference type="EMBL" id="RHH77788.1"/>
    </source>
</evidence>
<evidence type="ECO:0000313" key="2">
    <source>
        <dbReference type="EMBL" id="RGZ48032.1"/>
    </source>
</evidence>
<dbReference type="Proteomes" id="UP000283732">
    <property type="component" value="Unassembled WGS sequence"/>
</dbReference>
<accession>A0A413NHK8</accession>
<dbReference type="Proteomes" id="UP000285173">
    <property type="component" value="Unassembled WGS sequence"/>
</dbReference>
<dbReference type="EMBL" id="QSEF01000012">
    <property type="protein sequence ID" value="RGZ48032.1"/>
    <property type="molecule type" value="Genomic_DNA"/>
</dbReference>
<proteinExistence type="predicted"/>
<protein>
    <submittedName>
        <fullName evidence="2">Uncharacterized protein</fullName>
    </submittedName>
</protein>
<gene>
    <name evidence="3" type="ORF">DW191_09575</name>
    <name evidence="2" type="ORF">DW986_09850</name>
    <name evidence="1" type="ORF">DXB61_02195</name>
</gene>
<organism evidence="2 6">
    <name type="scientific">Parabacteroides merdae</name>
    <dbReference type="NCBI Taxonomy" id="46503"/>
    <lineage>
        <taxon>Bacteria</taxon>
        <taxon>Pseudomonadati</taxon>
        <taxon>Bacteroidota</taxon>
        <taxon>Bacteroidia</taxon>
        <taxon>Bacteroidales</taxon>
        <taxon>Tannerellaceae</taxon>
        <taxon>Parabacteroides</taxon>
    </lineage>
</organism>